<dbReference type="InterPro" id="IPR002909">
    <property type="entry name" value="IPT_dom"/>
</dbReference>
<dbReference type="Gene3D" id="2.60.40.10">
    <property type="entry name" value="Immunoglobulins"/>
    <property type="match status" value="1"/>
</dbReference>
<dbReference type="Pfam" id="PF01833">
    <property type="entry name" value="TIG"/>
    <property type="match status" value="1"/>
</dbReference>
<dbReference type="GO" id="GO:0006357">
    <property type="term" value="P:regulation of transcription by RNA polymerase II"/>
    <property type="evidence" value="ECO:0007669"/>
    <property type="project" value="TreeGrafter"/>
</dbReference>
<feature type="domain" description="IPT/TIG" evidence="2">
    <location>
        <begin position="102"/>
        <end position="179"/>
    </location>
</feature>
<dbReference type="SUPFAM" id="SSF81296">
    <property type="entry name" value="E set domains"/>
    <property type="match status" value="1"/>
</dbReference>
<accession>A0AAX6HKD3</accession>
<dbReference type="EMBL" id="JANAVB010008599">
    <property type="protein sequence ID" value="KAJ6841509.1"/>
    <property type="molecule type" value="Genomic_DNA"/>
</dbReference>
<reference evidence="3" key="1">
    <citation type="journal article" date="2023" name="GigaByte">
        <title>Genome assembly of the bearded iris, Iris pallida Lam.</title>
        <authorList>
            <person name="Bruccoleri R.E."/>
            <person name="Oakeley E.J."/>
            <person name="Faust A.M.E."/>
            <person name="Altorfer M."/>
            <person name="Dessus-Babus S."/>
            <person name="Burckhardt D."/>
            <person name="Oertli M."/>
            <person name="Naumann U."/>
            <person name="Petersen F."/>
            <person name="Wong J."/>
        </authorList>
    </citation>
    <scope>NUCLEOTIDE SEQUENCE</scope>
    <source>
        <strain evidence="3">GSM-AAB239-AS_SAM_17_03QT</strain>
    </source>
</reference>
<evidence type="ECO:0000313" key="4">
    <source>
        <dbReference type="Proteomes" id="UP001140949"/>
    </source>
</evidence>
<keyword evidence="4" id="KW-1185">Reference proteome</keyword>
<dbReference type="InterPro" id="IPR014756">
    <property type="entry name" value="Ig_E-set"/>
</dbReference>
<dbReference type="PANTHER" id="PTHR23335:SF29">
    <property type="entry name" value="CALMODULIN-BINDING TRANSCRIPTION ACTIVATOR 1"/>
    <property type="match status" value="1"/>
</dbReference>
<dbReference type="GO" id="GO:0003712">
    <property type="term" value="F:transcription coregulator activity"/>
    <property type="evidence" value="ECO:0007669"/>
    <property type="project" value="TreeGrafter"/>
</dbReference>
<proteinExistence type="predicted"/>
<dbReference type="AlphaFoldDB" id="A0AAX6HKD3"/>
<dbReference type="GO" id="GO:0003690">
    <property type="term" value="F:double-stranded DNA binding"/>
    <property type="evidence" value="ECO:0007669"/>
    <property type="project" value="TreeGrafter"/>
</dbReference>
<reference evidence="3" key="2">
    <citation type="submission" date="2023-04" db="EMBL/GenBank/DDBJ databases">
        <authorList>
            <person name="Bruccoleri R.E."/>
            <person name="Oakeley E.J."/>
            <person name="Faust A.-M."/>
            <person name="Dessus-Babus S."/>
            <person name="Altorfer M."/>
            <person name="Burckhardt D."/>
            <person name="Oertli M."/>
            <person name="Naumann U."/>
            <person name="Petersen F."/>
            <person name="Wong J."/>
        </authorList>
    </citation>
    <scope>NUCLEOTIDE SEQUENCE</scope>
    <source>
        <strain evidence="3">GSM-AAB239-AS_SAM_17_03QT</strain>
        <tissue evidence="3">Leaf</tissue>
    </source>
</reference>
<dbReference type="GO" id="GO:0005634">
    <property type="term" value="C:nucleus"/>
    <property type="evidence" value="ECO:0007669"/>
    <property type="project" value="TreeGrafter"/>
</dbReference>
<dbReference type="Proteomes" id="UP001140949">
    <property type="component" value="Unassembled WGS sequence"/>
</dbReference>
<evidence type="ECO:0000313" key="3">
    <source>
        <dbReference type="EMBL" id="KAJ6841509.1"/>
    </source>
</evidence>
<gene>
    <name evidence="3" type="ORF">M6B38_306480</name>
</gene>
<organism evidence="3 4">
    <name type="scientific">Iris pallida</name>
    <name type="common">Sweet iris</name>
    <dbReference type="NCBI Taxonomy" id="29817"/>
    <lineage>
        <taxon>Eukaryota</taxon>
        <taxon>Viridiplantae</taxon>
        <taxon>Streptophyta</taxon>
        <taxon>Embryophyta</taxon>
        <taxon>Tracheophyta</taxon>
        <taxon>Spermatophyta</taxon>
        <taxon>Magnoliopsida</taxon>
        <taxon>Liliopsida</taxon>
        <taxon>Asparagales</taxon>
        <taxon>Iridaceae</taxon>
        <taxon>Iridoideae</taxon>
        <taxon>Irideae</taxon>
        <taxon>Iris</taxon>
    </lineage>
</organism>
<keyword evidence="1" id="KW-0040">ANK repeat</keyword>
<dbReference type="FunFam" id="2.60.40.10:FF:000314">
    <property type="entry name" value="Calmodulin-binding transcription activator 2"/>
    <property type="match status" value="1"/>
</dbReference>
<name>A0AAX6HKD3_IRIPA</name>
<dbReference type="PANTHER" id="PTHR23335">
    <property type="entry name" value="CALMODULIN-BINDING TRANSCRIPTION ACTIVATOR CAMTA"/>
    <property type="match status" value="1"/>
</dbReference>
<comment type="caution">
    <text evidence="3">The sequence shown here is derived from an EMBL/GenBank/DDBJ whole genome shotgun (WGS) entry which is preliminary data.</text>
</comment>
<evidence type="ECO:0000256" key="1">
    <source>
        <dbReference type="ARBA" id="ARBA00023043"/>
    </source>
</evidence>
<protein>
    <submittedName>
        <fullName evidence="3">Calmodulin-binding transcription activator 3-like</fullName>
    </submittedName>
</protein>
<evidence type="ECO:0000259" key="2">
    <source>
        <dbReference type="Pfam" id="PF01833"/>
    </source>
</evidence>
<dbReference type="InterPro" id="IPR013783">
    <property type="entry name" value="Ig-like_fold"/>
</dbReference>
<sequence length="203" mass="23082">MLDKENDLPIEGKFTYASLLKQLSLDVASTDGDGLKKYDSFSRWMSNELGEVDDSQINPSSEVYWSTIQSESVAEDSSISNQEQLDTYLVGPSLSQDLLFSILDFSSNWAYTGQQTKVIIRGNFLKNRKDVEKCKWSCVFGKIEVPAEVLEDGTLCCHAPRHKTGQVPFYITCSNRLACSEVREFEYRERNIQYMETSDAYST</sequence>